<gene>
    <name evidence="1" type="ORF">MENT_LOCUS34776</name>
</gene>
<comment type="caution">
    <text evidence="1">The sequence shown here is derived from an EMBL/GenBank/DDBJ whole genome shotgun (WGS) entry which is preliminary data.</text>
</comment>
<proteinExistence type="predicted"/>
<evidence type="ECO:0000313" key="1">
    <source>
        <dbReference type="EMBL" id="CAD2182555.1"/>
    </source>
</evidence>
<evidence type="ECO:0000313" key="2">
    <source>
        <dbReference type="Proteomes" id="UP000580250"/>
    </source>
</evidence>
<dbReference type="EMBL" id="CAJEWN010000435">
    <property type="protein sequence ID" value="CAD2182555.1"/>
    <property type="molecule type" value="Genomic_DNA"/>
</dbReference>
<name>A0A6V7W5U0_MELEN</name>
<dbReference type="Proteomes" id="UP000580250">
    <property type="component" value="Unassembled WGS sequence"/>
</dbReference>
<protein>
    <submittedName>
        <fullName evidence="1">Uncharacterized protein</fullName>
    </submittedName>
</protein>
<reference evidence="1 2" key="1">
    <citation type="submission" date="2020-08" db="EMBL/GenBank/DDBJ databases">
        <authorList>
            <person name="Koutsovoulos G."/>
            <person name="Danchin GJ E."/>
        </authorList>
    </citation>
    <scope>NUCLEOTIDE SEQUENCE [LARGE SCALE GENOMIC DNA]</scope>
</reference>
<accession>A0A6V7W5U0</accession>
<dbReference type="AlphaFoldDB" id="A0A6V7W5U0"/>
<organism evidence="1 2">
    <name type="scientific">Meloidogyne enterolobii</name>
    <name type="common">Root-knot nematode worm</name>
    <name type="synonym">Meloidogyne mayaguensis</name>
    <dbReference type="NCBI Taxonomy" id="390850"/>
    <lineage>
        <taxon>Eukaryota</taxon>
        <taxon>Metazoa</taxon>
        <taxon>Ecdysozoa</taxon>
        <taxon>Nematoda</taxon>
        <taxon>Chromadorea</taxon>
        <taxon>Rhabditida</taxon>
        <taxon>Tylenchina</taxon>
        <taxon>Tylenchomorpha</taxon>
        <taxon>Tylenchoidea</taxon>
        <taxon>Meloidogynidae</taxon>
        <taxon>Meloidogyninae</taxon>
        <taxon>Meloidogyne</taxon>
    </lineage>
</organism>
<sequence>MEKLFSQNKIKKLRLKNKHLKVCFSNKPLTSLFCSIKSLCLLSLVNVEKKSFSSTVFKNFFGKSFESKNFAFEK</sequence>